<keyword evidence="6" id="KW-0176">Collagen</keyword>
<evidence type="ECO:0000256" key="4">
    <source>
        <dbReference type="ARBA" id="ARBA00022737"/>
    </source>
</evidence>
<dbReference type="InterPro" id="IPR016187">
    <property type="entry name" value="CTDL_fold"/>
</dbReference>
<evidence type="ECO:0000313" key="10">
    <source>
        <dbReference type="Proteomes" id="UP000736164"/>
    </source>
</evidence>
<evidence type="ECO:0000256" key="7">
    <source>
        <dbReference type="ARBA" id="ARBA00023157"/>
    </source>
</evidence>
<proteinExistence type="predicted"/>
<evidence type="ECO:0000256" key="3">
    <source>
        <dbReference type="ARBA" id="ARBA00022530"/>
    </source>
</evidence>
<keyword evidence="5" id="KW-0084">Basement membrane</keyword>
<dbReference type="EMBL" id="JAAWVO010017344">
    <property type="protein sequence ID" value="MBN3314779.1"/>
    <property type="molecule type" value="Genomic_DNA"/>
</dbReference>
<dbReference type="SUPFAM" id="SSF56436">
    <property type="entry name" value="C-type lectin-like"/>
    <property type="match status" value="1"/>
</dbReference>
<dbReference type="PROSITE" id="PS51403">
    <property type="entry name" value="NC1_IV"/>
    <property type="match status" value="1"/>
</dbReference>
<comment type="caution">
    <text evidence="9">The sequence shown here is derived from an EMBL/GenBank/DDBJ whole genome shotgun (WGS) entry which is preliminary data.</text>
</comment>
<feature type="domain" description="Collagen IV NC1" evidence="8">
    <location>
        <begin position="1"/>
        <end position="91"/>
    </location>
</feature>
<reference evidence="9" key="1">
    <citation type="journal article" date="2021" name="Cell">
        <title>Tracing the genetic footprints of vertebrate landing in non-teleost ray-finned fishes.</title>
        <authorList>
            <person name="Bi X."/>
            <person name="Wang K."/>
            <person name="Yang L."/>
            <person name="Pan H."/>
            <person name="Jiang H."/>
            <person name="Wei Q."/>
            <person name="Fang M."/>
            <person name="Yu H."/>
            <person name="Zhu C."/>
            <person name="Cai Y."/>
            <person name="He Y."/>
            <person name="Gan X."/>
            <person name="Zeng H."/>
            <person name="Yu D."/>
            <person name="Zhu Y."/>
            <person name="Jiang H."/>
            <person name="Qiu Q."/>
            <person name="Yang H."/>
            <person name="Zhang Y.E."/>
            <person name="Wang W."/>
            <person name="Zhu M."/>
            <person name="He S."/>
            <person name="Zhang G."/>
        </authorList>
    </citation>
    <scope>NUCLEOTIDE SEQUENCE</scope>
    <source>
        <strain evidence="9">Allg_001</strain>
    </source>
</reference>
<dbReference type="GO" id="GO:0005201">
    <property type="term" value="F:extracellular matrix structural constituent"/>
    <property type="evidence" value="ECO:0007669"/>
    <property type="project" value="InterPro"/>
</dbReference>
<dbReference type="InterPro" id="IPR036954">
    <property type="entry name" value="Collagen_IV_NC_sf"/>
</dbReference>
<dbReference type="InterPro" id="IPR001442">
    <property type="entry name" value="Collagen_IV_NC"/>
</dbReference>
<evidence type="ECO:0000259" key="8">
    <source>
        <dbReference type="PROSITE" id="PS51403"/>
    </source>
</evidence>
<dbReference type="GO" id="GO:0005581">
    <property type="term" value="C:collagen trimer"/>
    <property type="evidence" value="ECO:0007669"/>
    <property type="project" value="UniProtKB-KW"/>
</dbReference>
<accession>A0A8J7T912</accession>
<evidence type="ECO:0000256" key="2">
    <source>
        <dbReference type="ARBA" id="ARBA00022525"/>
    </source>
</evidence>
<dbReference type="AlphaFoldDB" id="A0A8J7T912"/>
<feature type="non-terminal residue" evidence="9">
    <location>
        <position position="1"/>
    </location>
</feature>
<dbReference type="GO" id="GO:0005604">
    <property type="term" value="C:basement membrane"/>
    <property type="evidence" value="ECO:0007669"/>
    <property type="project" value="UniProtKB-SubCell"/>
</dbReference>
<sequence>MGYSFVMHTGAGAEGSGQALSSPGSCLEEFRTVPFIECHGRGTCNYYTDSYSYWLATLNRYEMFRKPRPSTLKADRFKSIISRCQVCMKKSCC</sequence>
<keyword evidence="2" id="KW-0964">Secreted</keyword>
<dbReference type="Pfam" id="PF01413">
    <property type="entry name" value="C4"/>
    <property type="match status" value="1"/>
</dbReference>
<name>A0A8J7T912_ATRSP</name>
<keyword evidence="10" id="KW-1185">Reference proteome</keyword>
<keyword evidence="7" id="KW-1015">Disulfide bond</keyword>
<keyword evidence="4" id="KW-0677">Repeat</keyword>
<organism evidence="9 10">
    <name type="scientific">Atractosteus spatula</name>
    <name type="common">Alligator gar</name>
    <name type="synonym">Lepisosteus spatula</name>
    <dbReference type="NCBI Taxonomy" id="7917"/>
    <lineage>
        <taxon>Eukaryota</taxon>
        <taxon>Metazoa</taxon>
        <taxon>Chordata</taxon>
        <taxon>Craniata</taxon>
        <taxon>Vertebrata</taxon>
        <taxon>Euteleostomi</taxon>
        <taxon>Actinopterygii</taxon>
        <taxon>Neopterygii</taxon>
        <taxon>Holostei</taxon>
        <taxon>Semionotiformes</taxon>
        <taxon>Lepisosteidae</taxon>
        <taxon>Atractosteus</taxon>
    </lineage>
</organism>
<comment type="subcellular location">
    <subcellularLocation>
        <location evidence="1">Secreted</location>
        <location evidence="1">Extracellular space</location>
        <location evidence="1">Extracellular matrix</location>
        <location evidence="1">Basement membrane</location>
    </subcellularLocation>
</comment>
<feature type="non-terminal residue" evidence="9">
    <location>
        <position position="93"/>
    </location>
</feature>
<evidence type="ECO:0000256" key="1">
    <source>
        <dbReference type="ARBA" id="ARBA00004302"/>
    </source>
</evidence>
<protein>
    <submittedName>
        <fullName evidence="9">CO4A1 protein</fullName>
    </submittedName>
</protein>
<dbReference type="SMART" id="SM00111">
    <property type="entry name" value="C4"/>
    <property type="match status" value="1"/>
</dbReference>
<keyword evidence="3" id="KW-0272">Extracellular matrix</keyword>
<evidence type="ECO:0000256" key="6">
    <source>
        <dbReference type="ARBA" id="ARBA00023119"/>
    </source>
</evidence>
<evidence type="ECO:0000313" key="9">
    <source>
        <dbReference type="EMBL" id="MBN3314779.1"/>
    </source>
</evidence>
<dbReference type="Proteomes" id="UP000736164">
    <property type="component" value="Unassembled WGS sequence"/>
</dbReference>
<dbReference type="Gene3D" id="2.170.240.10">
    <property type="entry name" value="Collagen IV, non-collagenous"/>
    <property type="match status" value="1"/>
</dbReference>
<gene>
    <name evidence="9" type="primary">Col4a1_2</name>
    <name evidence="9" type="ORF">GTO95_0005269</name>
</gene>
<evidence type="ECO:0000256" key="5">
    <source>
        <dbReference type="ARBA" id="ARBA00022869"/>
    </source>
</evidence>